<feature type="transmembrane region" description="Helical" evidence="5">
    <location>
        <begin position="69"/>
        <end position="91"/>
    </location>
</feature>
<dbReference type="PANTHER" id="PTHR31357">
    <property type="entry name" value="SERPENTINE RECEPTOR CLASS ALPHA-10"/>
    <property type="match status" value="1"/>
</dbReference>
<name>A0AAD5WGE3_PARTN</name>
<dbReference type="PANTHER" id="PTHR31357:SF6">
    <property type="entry name" value="G_PROTEIN_RECEP_F1_2 DOMAIN-CONTAINING PROTEIN"/>
    <property type="match status" value="1"/>
</dbReference>
<comment type="subcellular location">
    <subcellularLocation>
        <location evidence="1">Membrane</location>
        <topology evidence="1">Multi-pass membrane protein</topology>
    </subcellularLocation>
</comment>
<evidence type="ECO:0000313" key="7">
    <source>
        <dbReference type="Proteomes" id="UP001196413"/>
    </source>
</evidence>
<dbReference type="Pfam" id="PF02117">
    <property type="entry name" value="7TM_GPCR_Sra"/>
    <property type="match status" value="1"/>
</dbReference>
<feature type="transmembrane region" description="Helical" evidence="5">
    <location>
        <begin position="195"/>
        <end position="220"/>
    </location>
</feature>
<reference evidence="6" key="1">
    <citation type="submission" date="2021-06" db="EMBL/GenBank/DDBJ databases">
        <title>Parelaphostrongylus tenuis whole genome reference sequence.</title>
        <authorList>
            <person name="Garwood T.J."/>
            <person name="Larsen P.A."/>
            <person name="Fountain-Jones N.M."/>
            <person name="Garbe J.R."/>
            <person name="Macchietto M.G."/>
            <person name="Kania S.A."/>
            <person name="Gerhold R.W."/>
            <person name="Richards J.E."/>
            <person name="Wolf T.M."/>
        </authorList>
    </citation>
    <scope>NUCLEOTIDE SEQUENCE</scope>
    <source>
        <strain evidence="6">MNPRO001-30</strain>
        <tissue evidence="6">Meninges</tissue>
    </source>
</reference>
<accession>A0AAD5WGE3</accession>
<feature type="transmembrane region" description="Helical" evidence="5">
    <location>
        <begin position="123"/>
        <end position="141"/>
    </location>
</feature>
<evidence type="ECO:0000256" key="1">
    <source>
        <dbReference type="ARBA" id="ARBA00004141"/>
    </source>
</evidence>
<dbReference type="EMBL" id="JAHQIW010006425">
    <property type="protein sequence ID" value="KAJ1369157.1"/>
    <property type="molecule type" value="Genomic_DNA"/>
</dbReference>
<feature type="transmembrane region" description="Helical" evidence="5">
    <location>
        <begin position="36"/>
        <end position="57"/>
    </location>
</feature>
<gene>
    <name evidence="6" type="ORF">KIN20_030560</name>
</gene>
<protein>
    <submittedName>
        <fullName evidence="6">Uncharacterized protein</fullName>
    </submittedName>
</protein>
<evidence type="ECO:0000256" key="3">
    <source>
        <dbReference type="ARBA" id="ARBA00022989"/>
    </source>
</evidence>
<keyword evidence="4 5" id="KW-0472">Membrane</keyword>
<feature type="transmembrane region" description="Helical" evidence="5">
    <location>
        <begin position="246"/>
        <end position="268"/>
    </location>
</feature>
<keyword evidence="2 5" id="KW-0812">Transmembrane</keyword>
<dbReference type="GO" id="GO:0016020">
    <property type="term" value="C:membrane"/>
    <property type="evidence" value="ECO:0007669"/>
    <property type="project" value="UniProtKB-SubCell"/>
</dbReference>
<evidence type="ECO:0000256" key="2">
    <source>
        <dbReference type="ARBA" id="ARBA00022692"/>
    </source>
</evidence>
<dbReference type="Proteomes" id="UP001196413">
    <property type="component" value="Unassembled WGS sequence"/>
</dbReference>
<organism evidence="6 7">
    <name type="scientific">Parelaphostrongylus tenuis</name>
    <name type="common">Meningeal worm</name>
    <dbReference type="NCBI Taxonomy" id="148309"/>
    <lineage>
        <taxon>Eukaryota</taxon>
        <taxon>Metazoa</taxon>
        <taxon>Ecdysozoa</taxon>
        <taxon>Nematoda</taxon>
        <taxon>Chromadorea</taxon>
        <taxon>Rhabditida</taxon>
        <taxon>Rhabditina</taxon>
        <taxon>Rhabditomorpha</taxon>
        <taxon>Strongyloidea</taxon>
        <taxon>Metastrongylidae</taxon>
        <taxon>Parelaphostrongylus</taxon>
    </lineage>
</organism>
<keyword evidence="3 5" id="KW-1133">Transmembrane helix</keyword>
<feature type="transmembrane region" description="Helical" evidence="5">
    <location>
        <begin position="288"/>
        <end position="308"/>
    </location>
</feature>
<comment type="caution">
    <text evidence="6">The sequence shown here is derived from an EMBL/GenBank/DDBJ whole genome shotgun (WGS) entry which is preliminary data.</text>
</comment>
<keyword evidence="7" id="KW-1185">Reference proteome</keyword>
<evidence type="ECO:0000256" key="4">
    <source>
        <dbReference type="ARBA" id="ARBA00023136"/>
    </source>
</evidence>
<sequence>MSFCPFDNVTDTAESDVSSCCLDFATSTNGFYRASLAIHVVSGVLGVFLSVYYLCKYSSRHFLPRNTKVFLWMTLAAIITHSTTLTSMQALHLMRSFQAVESDPCSVQSTVSSCTVFRHSNSITLLILGFNQYFVYVDRLLDNMCSWYKSAQNLILSVLLISEVFLAVIISLFAYRNAIPTEPLLSCLNVPRSSTIDVTIATAVFLPINCLCIIMSILLFRRHRRNVTESRFDVLRHFHAKLNKDALCFLRSTTITMSVLIVLYPILITTVRLTFYYTPRILNKTLGNLAHIANWYCVIVPVVMIHAARKVRSERRRKIDSILQKQVHGEEGANTYFNLLNSQWQKSHESRSGQHEKSSVEEIV</sequence>
<dbReference type="GO" id="GO:0004984">
    <property type="term" value="F:olfactory receptor activity"/>
    <property type="evidence" value="ECO:0007669"/>
    <property type="project" value="TreeGrafter"/>
</dbReference>
<proteinExistence type="predicted"/>
<dbReference type="InterPro" id="IPR000344">
    <property type="entry name" value="7TM_GPCR_serpentine_rcpt_Sra"/>
</dbReference>
<dbReference type="GO" id="GO:0004930">
    <property type="term" value="F:G protein-coupled receptor activity"/>
    <property type="evidence" value="ECO:0007669"/>
    <property type="project" value="InterPro"/>
</dbReference>
<dbReference type="InterPro" id="IPR051080">
    <property type="entry name" value="Nematode_rcpt-like_serp_alpha"/>
</dbReference>
<feature type="transmembrane region" description="Helical" evidence="5">
    <location>
        <begin position="153"/>
        <end position="175"/>
    </location>
</feature>
<dbReference type="AlphaFoldDB" id="A0AAD5WGE3"/>
<evidence type="ECO:0000256" key="5">
    <source>
        <dbReference type="SAM" id="Phobius"/>
    </source>
</evidence>
<evidence type="ECO:0000313" key="6">
    <source>
        <dbReference type="EMBL" id="KAJ1369157.1"/>
    </source>
</evidence>